<accession>A0A7K0KEW5</accession>
<dbReference type="GO" id="GO:0008237">
    <property type="term" value="F:metallopeptidase activity"/>
    <property type="evidence" value="ECO:0007669"/>
    <property type="project" value="UniProtKB-KW"/>
</dbReference>
<keyword evidence="2" id="KW-0479">Metal-binding</keyword>
<protein>
    <recommendedName>
        <fullName evidence="6">JAB domain-containing protein</fullName>
    </recommendedName>
</protein>
<evidence type="ECO:0000259" key="6">
    <source>
        <dbReference type="Pfam" id="PF14464"/>
    </source>
</evidence>
<dbReference type="Gene3D" id="3.40.140.10">
    <property type="entry name" value="Cytidine Deaminase, domain 2"/>
    <property type="match status" value="1"/>
</dbReference>
<comment type="caution">
    <text evidence="7">The sequence shown here is derived from an EMBL/GenBank/DDBJ whole genome shotgun (WGS) entry which is preliminary data.</text>
</comment>
<keyword evidence="3" id="KW-0378">Hydrolase</keyword>
<keyword evidence="1" id="KW-0645">Protease</keyword>
<reference evidence="7 8" key="1">
    <citation type="submission" date="2019-08" db="EMBL/GenBank/DDBJ databases">
        <title>In-depth cultivation of the pig gut microbiome towards novel bacterial diversity and tailored functional studies.</title>
        <authorList>
            <person name="Wylensek D."/>
            <person name="Hitch T.C.A."/>
            <person name="Clavel T."/>
        </authorList>
    </citation>
    <scope>NUCLEOTIDE SEQUENCE [LARGE SCALE GENOMIC DNA]</scope>
    <source>
        <strain evidence="7 8">LKV-178-WT-2A</strain>
    </source>
</reference>
<feature type="domain" description="JAB" evidence="6">
    <location>
        <begin position="47"/>
        <end position="162"/>
    </location>
</feature>
<dbReference type="Proteomes" id="UP000438914">
    <property type="component" value="Unassembled WGS sequence"/>
</dbReference>
<dbReference type="GO" id="GO:0006508">
    <property type="term" value="P:proteolysis"/>
    <property type="evidence" value="ECO:0007669"/>
    <property type="project" value="UniProtKB-KW"/>
</dbReference>
<dbReference type="SUPFAM" id="SSF102712">
    <property type="entry name" value="JAB1/MPN domain"/>
    <property type="match status" value="1"/>
</dbReference>
<evidence type="ECO:0000256" key="5">
    <source>
        <dbReference type="ARBA" id="ARBA00023049"/>
    </source>
</evidence>
<keyword evidence="4" id="KW-0862">Zinc</keyword>
<evidence type="ECO:0000256" key="2">
    <source>
        <dbReference type="ARBA" id="ARBA00022723"/>
    </source>
</evidence>
<dbReference type="InterPro" id="IPR028090">
    <property type="entry name" value="JAB_dom_prok"/>
</dbReference>
<evidence type="ECO:0000313" key="7">
    <source>
        <dbReference type="EMBL" id="MST84398.1"/>
    </source>
</evidence>
<evidence type="ECO:0000313" key="8">
    <source>
        <dbReference type="Proteomes" id="UP000438914"/>
    </source>
</evidence>
<dbReference type="GO" id="GO:0046872">
    <property type="term" value="F:metal ion binding"/>
    <property type="evidence" value="ECO:0007669"/>
    <property type="project" value="UniProtKB-KW"/>
</dbReference>
<proteinExistence type="predicted"/>
<evidence type="ECO:0000256" key="4">
    <source>
        <dbReference type="ARBA" id="ARBA00022833"/>
    </source>
</evidence>
<sequence>MLPMGRKHKYSNGKRRKPCVIVGGVKKYFARTASVNVDDYHFEIKQEVVNELISNAQCEGNELCGVLMGSQVGHNYYRISKISPPCVRSHTRCGCERDAAMANQFIEKDYNQSEHTRFYIGEWHTHPEDNPTPSAIDYSSIKDNYQTASLVVPFLLMIIVGTKSFHISIYDGDKFIKVEPELV</sequence>
<evidence type="ECO:0000256" key="3">
    <source>
        <dbReference type="ARBA" id="ARBA00022801"/>
    </source>
</evidence>
<keyword evidence="8" id="KW-1185">Reference proteome</keyword>
<name>A0A7K0KEW5_9BACT</name>
<gene>
    <name evidence="7" type="ORF">FYJ73_06905</name>
</gene>
<dbReference type="EMBL" id="VUNG01000014">
    <property type="protein sequence ID" value="MST84398.1"/>
    <property type="molecule type" value="Genomic_DNA"/>
</dbReference>
<evidence type="ECO:0000256" key="1">
    <source>
        <dbReference type="ARBA" id="ARBA00022670"/>
    </source>
</evidence>
<dbReference type="Pfam" id="PF14464">
    <property type="entry name" value="Prok-JAB"/>
    <property type="match status" value="1"/>
</dbReference>
<dbReference type="AlphaFoldDB" id="A0A7K0KEW5"/>
<keyword evidence="5" id="KW-0482">Metalloprotease</keyword>
<organism evidence="7 8">
    <name type="scientific">Hallella mizrahii</name>
    <dbReference type="NCBI Taxonomy" id="2606637"/>
    <lineage>
        <taxon>Bacteria</taxon>
        <taxon>Pseudomonadati</taxon>
        <taxon>Bacteroidota</taxon>
        <taxon>Bacteroidia</taxon>
        <taxon>Bacteroidales</taxon>
        <taxon>Prevotellaceae</taxon>
        <taxon>Hallella</taxon>
    </lineage>
</organism>